<proteinExistence type="predicted"/>
<name>W4LUM7_9BACT</name>
<dbReference type="Pfam" id="PF03683">
    <property type="entry name" value="UPF0175"/>
    <property type="match status" value="1"/>
</dbReference>
<comment type="caution">
    <text evidence="1">The sequence shown here is derived from an EMBL/GenBank/DDBJ whole genome shotgun (WGS) entry which is preliminary data.</text>
</comment>
<organism evidence="1 2">
    <name type="scientific">Candidatus Entotheonella gemina</name>
    <dbReference type="NCBI Taxonomy" id="1429439"/>
    <lineage>
        <taxon>Bacteria</taxon>
        <taxon>Pseudomonadati</taxon>
        <taxon>Nitrospinota/Tectimicrobiota group</taxon>
        <taxon>Candidatus Tectimicrobiota</taxon>
        <taxon>Candidatus Entotheonellia</taxon>
        <taxon>Candidatus Entotheonellales</taxon>
        <taxon>Candidatus Entotheonellaceae</taxon>
        <taxon>Candidatus Entotheonella</taxon>
    </lineage>
</organism>
<evidence type="ECO:0000313" key="1">
    <source>
        <dbReference type="EMBL" id="ETX01580.1"/>
    </source>
</evidence>
<dbReference type="HOGENOM" id="CLU_154570_0_0_7"/>
<accession>W4LUM7</accession>
<dbReference type="InterPro" id="IPR005368">
    <property type="entry name" value="UPF0175"/>
</dbReference>
<keyword evidence="2" id="KW-1185">Reference proteome</keyword>
<dbReference type="EMBL" id="AZHX01001606">
    <property type="protein sequence ID" value="ETX01580.1"/>
    <property type="molecule type" value="Genomic_DNA"/>
</dbReference>
<dbReference type="Proteomes" id="UP000019140">
    <property type="component" value="Unassembled WGS sequence"/>
</dbReference>
<dbReference type="AlphaFoldDB" id="W4LUM7"/>
<evidence type="ECO:0000313" key="2">
    <source>
        <dbReference type="Proteomes" id="UP000019140"/>
    </source>
</evidence>
<protein>
    <submittedName>
        <fullName evidence="1">Uncharacterized protein</fullName>
    </submittedName>
</protein>
<gene>
    <name evidence="1" type="ORF">ETSY2_36960</name>
</gene>
<reference evidence="1 2" key="1">
    <citation type="journal article" date="2014" name="Nature">
        <title>An environmental bacterial taxon with a large and distinct metabolic repertoire.</title>
        <authorList>
            <person name="Wilson M.C."/>
            <person name="Mori T."/>
            <person name="Ruckert C."/>
            <person name="Uria A.R."/>
            <person name="Helf M.J."/>
            <person name="Takada K."/>
            <person name="Gernert C."/>
            <person name="Steffens U.A."/>
            <person name="Heycke N."/>
            <person name="Schmitt S."/>
            <person name="Rinke C."/>
            <person name="Helfrich E.J."/>
            <person name="Brachmann A.O."/>
            <person name="Gurgui C."/>
            <person name="Wakimoto T."/>
            <person name="Kracht M."/>
            <person name="Crusemann M."/>
            <person name="Hentschel U."/>
            <person name="Abe I."/>
            <person name="Matsunaga S."/>
            <person name="Kalinowski J."/>
            <person name="Takeyama H."/>
            <person name="Piel J."/>
        </authorList>
    </citation>
    <scope>NUCLEOTIDE SEQUENCE [LARGE SCALE GENOMIC DNA]</scope>
    <source>
        <strain evidence="2">TSY2</strain>
    </source>
</reference>
<sequence length="85" mass="9642">MPLTISLPDELFSNDRDDIASQILEQVAIHGFASGQLTCAQVRRVLGFETRLQVYDFLAAHGVPWIDEDEETLQHESQTLRTLFP</sequence>